<dbReference type="EMBL" id="CP000606">
    <property type="protein sequence ID" value="ABO23136.1"/>
    <property type="molecule type" value="Genomic_DNA"/>
</dbReference>
<dbReference type="GO" id="GO:0003677">
    <property type="term" value="F:DNA binding"/>
    <property type="evidence" value="ECO:0007669"/>
    <property type="project" value="InterPro"/>
</dbReference>
<dbReference type="InterPro" id="IPR010982">
    <property type="entry name" value="Lambda_DNA-bd_dom_sf"/>
</dbReference>
<gene>
    <name evidence="3" type="ordered locus">Shew_1266</name>
</gene>
<organism evidence="3 4">
    <name type="scientific">Shewanella loihica (strain ATCC BAA-1088 / PV-4)</name>
    <dbReference type="NCBI Taxonomy" id="323850"/>
    <lineage>
        <taxon>Bacteria</taxon>
        <taxon>Pseudomonadati</taxon>
        <taxon>Pseudomonadota</taxon>
        <taxon>Gammaproteobacteria</taxon>
        <taxon>Alteromonadales</taxon>
        <taxon>Shewanellaceae</taxon>
        <taxon>Shewanella</taxon>
    </lineage>
</organism>
<dbReference type="Gene3D" id="1.10.260.40">
    <property type="entry name" value="lambda repressor-like DNA-binding domains"/>
    <property type="match status" value="1"/>
</dbReference>
<evidence type="ECO:0000256" key="1">
    <source>
        <dbReference type="SAM" id="Phobius"/>
    </source>
</evidence>
<dbReference type="STRING" id="323850.Shew_1266"/>
<dbReference type="SMART" id="SM00530">
    <property type="entry name" value="HTH_XRE"/>
    <property type="match status" value="1"/>
</dbReference>
<dbReference type="AlphaFoldDB" id="A3QCD8"/>
<dbReference type="SUPFAM" id="SSF47413">
    <property type="entry name" value="lambda repressor-like DNA-binding domains"/>
    <property type="match status" value="1"/>
</dbReference>
<keyword evidence="1" id="KW-0472">Membrane</keyword>
<evidence type="ECO:0000313" key="4">
    <source>
        <dbReference type="Proteomes" id="UP000001558"/>
    </source>
</evidence>
<accession>A3QCD8</accession>
<dbReference type="eggNOG" id="COG1396">
    <property type="taxonomic scope" value="Bacteria"/>
</dbReference>
<sequence length="127" mass="13403">MMEKIEQTTYSAVMGAVVSSIRREKGIEQSDVAARMGLSQASYSRLEGGKATYSIDQVFLVAEALQVEPAELFQRVCTTVGKLKAEEFDVIAQQRSNATGSQSSSVGTLVAGAALGALLVGLLSKSK</sequence>
<evidence type="ECO:0000313" key="3">
    <source>
        <dbReference type="EMBL" id="ABO23136.1"/>
    </source>
</evidence>
<dbReference type="Pfam" id="PF01381">
    <property type="entry name" value="HTH_3"/>
    <property type="match status" value="1"/>
</dbReference>
<dbReference type="KEGG" id="slo:Shew_1266"/>
<dbReference type="PROSITE" id="PS50943">
    <property type="entry name" value="HTH_CROC1"/>
    <property type="match status" value="1"/>
</dbReference>
<dbReference type="CDD" id="cd00093">
    <property type="entry name" value="HTH_XRE"/>
    <property type="match status" value="1"/>
</dbReference>
<keyword evidence="4" id="KW-1185">Reference proteome</keyword>
<feature type="transmembrane region" description="Helical" evidence="1">
    <location>
        <begin position="104"/>
        <end position="123"/>
    </location>
</feature>
<proteinExistence type="predicted"/>
<dbReference type="Proteomes" id="UP000001558">
    <property type="component" value="Chromosome"/>
</dbReference>
<dbReference type="InterPro" id="IPR001387">
    <property type="entry name" value="Cro/C1-type_HTH"/>
</dbReference>
<evidence type="ECO:0000259" key="2">
    <source>
        <dbReference type="PROSITE" id="PS50943"/>
    </source>
</evidence>
<feature type="domain" description="HTH cro/C1-type" evidence="2">
    <location>
        <begin position="18"/>
        <end position="72"/>
    </location>
</feature>
<reference evidence="3 4" key="1">
    <citation type="submission" date="2007-03" db="EMBL/GenBank/DDBJ databases">
        <title>Complete sequence of Shewanella loihica PV-4.</title>
        <authorList>
            <consortium name="US DOE Joint Genome Institute"/>
            <person name="Copeland A."/>
            <person name="Lucas S."/>
            <person name="Lapidus A."/>
            <person name="Barry K."/>
            <person name="Detter J.C."/>
            <person name="Glavina del Rio T."/>
            <person name="Hammon N."/>
            <person name="Israni S."/>
            <person name="Dalin E."/>
            <person name="Tice H."/>
            <person name="Pitluck S."/>
            <person name="Chain P."/>
            <person name="Malfatti S."/>
            <person name="Shin M."/>
            <person name="Vergez L."/>
            <person name="Schmutz J."/>
            <person name="Larimer F."/>
            <person name="Land M."/>
            <person name="Hauser L."/>
            <person name="Kyrpides N."/>
            <person name="Mikhailova N."/>
            <person name="Romine M.F."/>
            <person name="Serres G."/>
            <person name="Fredrickson J."/>
            <person name="Tiedje J."/>
            <person name="Richardson P."/>
        </authorList>
    </citation>
    <scope>NUCLEOTIDE SEQUENCE [LARGE SCALE GENOMIC DNA]</scope>
    <source>
        <strain evidence="4">ATCC BAA-1088 / PV-4</strain>
    </source>
</reference>
<protein>
    <submittedName>
        <fullName evidence="3">Transcriptional regulator, XRE family</fullName>
    </submittedName>
</protein>
<keyword evidence="1" id="KW-0812">Transmembrane</keyword>
<dbReference type="HOGENOM" id="CLU_1926575_0_0_6"/>
<name>A3QCD8_SHELP</name>
<keyword evidence="1" id="KW-1133">Transmembrane helix</keyword>